<evidence type="ECO:0000256" key="1">
    <source>
        <dbReference type="SAM" id="Phobius"/>
    </source>
</evidence>
<keyword evidence="1" id="KW-0812">Transmembrane</keyword>
<keyword evidence="1" id="KW-0472">Membrane</keyword>
<accession>A0A813IZR8</accession>
<feature type="transmembrane region" description="Helical" evidence="1">
    <location>
        <begin position="76"/>
        <end position="95"/>
    </location>
</feature>
<evidence type="ECO:0000313" key="2">
    <source>
        <dbReference type="EMBL" id="CAE8661004.1"/>
    </source>
</evidence>
<name>A0A813IZR8_POLGL</name>
<feature type="non-terminal residue" evidence="2">
    <location>
        <position position="1"/>
    </location>
</feature>
<evidence type="ECO:0000313" key="3">
    <source>
        <dbReference type="Proteomes" id="UP000626109"/>
    </source>
</evidence>
<reference evidence="2" key="1">
    <citation type="submission" date="2021-02" db="EMBL/GenBank/DDBJ databases">
        <authorList>
            <person name="Dougan E. K."/>
            <person name="Rhodes N."/>
            <person name="Thang M."/>
            <person name="Chan C."/>
        </authorList>
    </citation>
    <scope>NUCLEOTIDE SEQUENCE</scope>
</reference>
<organism evidence="2 3">
    <name type="scientific">Polarella glacialis</name>
    <name type="common">Dinoflagellate</name>
    <dbReference type="NCBI Taxonomy" id="89957"/>
    <lineage>
        <taxon>Eukaryota</taxon>
        <taxon>Sar</taxon>
        <taxon>Alveolata</taxon>
        <taxon>Dinophyceae</taxon>
        <taxon>Suessiales</taxon>
        <taxon>Suessiaceae</taxon>
        <taxon>Polarella</taxon>
    </lineage>
</organism>
<comment type="caution">
    <text evidence="2">The sequence shown here is derived from an EMBL/GenBank/DDBJ whole genome shotgun (WGS) entry which is preliminary data.</text>
</comment>
<dbReference type="Proteomes" id="UP000626109">
    <property type="component" value="Unassembled WGS sequence"/>
</dbReference>
<dbReference type="EMBL" id="CAJNNW010017484">
    <property type="protein sequence ID" value="CAE8661004.1"/>
    <property type="molecule type" value="Genomic_DNA"/>
</dbReference>
<sequence>SFGCMSTRLCTESCNSITRWVRDSTSCHPMAICGLTSRSASWPLPACGPSVPSFDQKSGERLVSLSQVQRVDSADLLFSLVFFPVLSGMALAATFELRSDVQLRWSGVCWTSRWFQ</sequence>
<protein>
    <submittedName>
        <fullName evidence="2">Uncharacterized protein</fullName>
    </submittedName>
</protein>
<dbReference type="AlphaFoldDB" id="A0A813IZR8"/>
<proteinExistence type="predicted"/>
<gene>
    <name evidence="2" type="ORF">PGLA2088_LOCUS14375</name>
</gene>
<keyword evidence="1" id="KW-1133">Transmembrane helix</keyword>
<feature type="non-terminal residue" evidence="2">
    <location>
        <position position="116"/>
    </location>
</feature>